<dbReference type="EMBL" id="JABFAA010000004">
    <property type="protein sequence ID" value="MBA0679808.1"/>
    <property type="molecule type" value="Genomic_DNA"/>
</dbReference>
<sequence>MRVRVQIDVHVPLKRRKKITVSSSRQVYKINPILGFNLEGNQFQNDCHKERGGDSGENDLMEEDLEEDPIKNIDREKRRVFQTVSHVPKPLDSVEHADERKNASQLSISMTTIGQASRKQ</sequence>
<proteinExistence type="predicted"/>
<name>A0A7J8WXQ5_GOSAI</name>
<dbReference type="AlphaFoldDB" id="A0A7J8WXQ5"/>
<keyword evidence="3" id="KW-1185">Reference proteome</keyword>
<reference evidence="2 3" key="1">
    <citation type="journal article" date="2019" name="Genome Biol. Evol.">
        <title>Insights into the evolution of the New World diploid cottons (Gossypium, subgenus Houzingenia) based on genome sequencing.</title>
        <authorList>
            <person name="Grover C.E."/>
            <person name="Arick M.A. 2nd"/>
            <person name="Thrash A."/>
            <person name="Conover J.L."/>
            <person name="Sanders W.S."/>
            <person name="Peterson D.G."/>
            <person name="Frelichowski J.E."/>
            <person name="Scheffler J.A."/>
            <person name="Scheffler B.E."/>
            <person name="Wendel J.F."/>
        </authorList>
    </citation>
    <scope>NUCLEOTIDE SEQUENCE [LARGE SCALE GENOMIC DNA]</scope>
    <source>
        <strain evidence="2">185</strain>
        <tissue evidence="2">Leaf</tissue>
    </source>
</reference>
<gene>
    <name evidence="2" type="ORF">Goari_011555</name>
</gene>
<feature type="region of interest" description="Disordered" evidence="1">
    <location>
        <begin position="43"/>
        <end position="73"/>
    </location>
</feature>
<comment type="caution">
    <text evidence="2">The sequence shown here is derived from an EMBL/GenBank/DDBJ whole genome shotgun (WGS) entry which is preliminary data.</text>
</comment>
<feature type="compositionally biased region" description="Basic and acidic residues" evidence="1">
    <location>
        <begin position="92"/>
        <end position="102"/>
    </location>
</feature>
<evidence type="ECO:0000313" key="2">
    <source>
        <dbReference type="EMBL" id="MBA0679808.1"/>
    </source>
</evidence>
<feature type="region of interest" description="Disordered" evidence="1">
    <location>
        <begin position="90"/>
        <end position="120"/>
    </location>
</feature>
<evidence type="ECO:0000256" key="1">
    <source>
        <dbReference type="SAM" id="MobiDB-lite"/>
    </source>
</evidence>
<dbReference type="Proteomes" id="UP000593577">
    <property type="component" value="Unassembled WGS sequence"/>
</dbReference>
<evidence type="ECO:0000313" key="3">
    <source>
        <dbReference type="Proteomes" id="UP000593577"/>
    </source>
</evidence>
<feature type="compositionally biased region" description="Polar residues" evidence="1">
    <location>
        <begin position="103"/>
        <end position="120"/>
    </location>
</feature>
<feature type="compositionally biased region" description="Acidic residues" evidence="1">
    <location>
        <begin position="56"/>
        <end position="67"/>
    </location>
</feature>
<protein>
    <submittedName>
        <fullName evidence="2">Uncharacterized protein</fullName>
    </submittedName>
</protein>
<accession>A0A7J8WXQ5</accession>
<organism evidence="2 3">
    <name type="scientific">Gossypium aridum</name>
    <name type="common">American cotton</name>
    <name type="synonym">Erioxylum aridum</name>
    <dbReference type="NCBI Taxonomy" id="34290"/>
    <lineage>
        <taxon>Eukaryota</taxon>
        <taxon>Viridiplantae</taxon>
        <taxon>Streptophyta</taxon>
        <taxon>Embryophyta</taxon>
        <taxon>Tracheophyta</taxon>
        <taxon>Spermatophyta</taxon>
        <taxon>Magnoliopsida</taxon>
        <taxon>eudicotyledons</taxon>
        <taxon>Gunneridae</taxon>
        <taxon>Pentapetalae</taxon>
        <taxon>rosids</taxon>
        <taxon>malvids</taxon>
        <taxon>Malvales</taxon>
        <taxon>Malvaceae</taxon>
        <taxon>Malvoideae</taxon>
        <taxon>Gossypium</taxon>
    </lineage>
</organism>